<dbReference type="Proteomes" id="UP001600941">
    <property type="component" value="Unassembled WGS sequence"/>
</dbReference>
<dbReference type="EMBL" id="BAABZQ010000001">
    <property type="protein sequence ID" value="GAA6502561.1"/>
    <property type="molecule type" value="Genomic_DNA"/>
</dbReference>
<reference evidence="2 3" key="1">
    <citation type="submission" date="2024-04" db="EMBL/GenBank/DDBJ databases">
        <title>Defined microbial consortia suppress multidrug-resistant proinflammatory Enterobacteriaceae via ecological control.</title>
        <authorList>
            <person name="Furuichi M."/>
            <person name="Kawaguchi T."/>
            <person name="Pust M."/>
            <person name="Yasuma K."/>
            <person name="Plichta D."/>
            <person name="Hasegawa N."/>
            <person name="Ohya T."/>
            <person name="Bhattarai S."/>
            <person name="Sasajima S."/>
            <person name="Aoto Y."/>
            <person name="Tuganbaev T."/>
            <person name="Yaginuma M."/>
            <person name="Ueda M."/>
            <person name="Okahashi N."/>
            <person name="Amafuji K."/>
            <person name="Kiridooshi Y."/>
            <person name="Sugita K."/>
            <person name="Strazar M."/>
            <person name="Skelly A."/>
            <person name="Suda W."/>
            <person name="Hattori M."/>
            <person name="Nakamoto N."/>
            <person name="Caballero S."/>
            <person name="Norman J."/>
            <person name="Olle B."/>
            <person name="Tanoue T."/>
            <person name="Arita M."/>
            <person name="Bucci V."/>
            <person name="Atarashi K."/>
            <person name="Xavier R."/>
            <person name="Honda K."/>
        </authorList>
    </citation>
    <scope>NUCLEOTIDE SEQUENCE [LARGE SCALE GENOMIC DNA]</scope>
    <source>
        <strain evidence="3">k34-0107-D12</strain>
    </source>
</reference>
<dbReference type="InterPro" id="IPR013762">
    <property type="entry name" value="Integrase-like_cat_sf"/>
</dbReference>
<dbReference type="InterPro" id="IPR011010">
    <property type="entry name" value="DNA_brk_join_enz"/>
</dbReference>
<comment type="caution">
    <text evidence="2">The sequence shown here is derived from an EMBL/GenBank/DDBJ whole genome shotgun (WGS) entry which is preliminary data.</text>
</comment>
<dbReference type="SUPFAM" id="SSF56349">
    <property type="entry name" value="DNA breaking-rejoining enzymes"/>
    <property type="match status" value="1"/>
</dbReference>
<protein>
    <recommendedName>
        <fullName evidence="4">Integrase</fullName>
    </recommendedName>
</protein>
<evidence type="ECO:0008006" key="4">
    <source>
        <dbReference type="Google" id="ProtNLM"/>
    </source>
</evidence>
<gene>
    <name evidence="2" type="ORF">K340107D12_53770</name>
</gene>
<name>A0ABQ0C192_9FIRM</name>
<evidence type="ECO:0000313" key="3">
    <source>
        <dbReference type="Proteomes" id="UP001600941"/>
    </source>
</evidence>
<keyword evidence="1" id="KW-0233">DNA recombination</keyword>
<keyword evidence="3" id="KW-1185">Reference proteome</keyword>
<organism evidence="2 3">
    <name type="scientific">Blautia parvula</name>
    <dbReference type="NCBI Taxonomy" id="2877527"/>
    <lineage>
        <taxon>Bacteria</taxon>
        <taxon>Bacillati</taxon>
        <taxon>Bacillota</taxon>
        <taxon>Clostridia</taxon>
        <taxon>Lachnospirales</taxon>
        <taxon>Lachnospiraceae</taxon>
        <taxon>Blautia</taxon>
    </lineage>
</organism>
<dbReference type="Gene3D" id="1.10.443.10">
    <property type="entry name" value="Intergrase catalytic core"/>
    <property type="match status" value="1"/>
</dbReference>
<sequence>MAEVDLDSLQYIMGHEEYKMISRIYDNVTQERVREQLKKLDSNRFRVG</sequence>
<evidence type="ECO:0000313" key="2">
    <source>
        <dbReference type="EMBL" id="GAA6502561.1"/>
    </source>
</evidence>
<evidence type="ECO:0000256" key="1">
    <source>
        <dbReference type="ARBA" id="ARBA00023172"/>
    </source>
</evidence>
<accession>A0ABQ0C192</accession>
<proteinExistence type="predicted"/>